<sequence length="163" mass="17385">MDVAVELEDDLFFADLSRQIALLIFDEEEEEEDEGFPLRWCPSHSFQAFSLHTSSPGAAIACGGEQVKGTGVFIPQSSLPRWRRRPGRPRRPAPVKAKMAAGAAHGGGGGGGRDKLLSNCSNRRSNGLRTPPLSAPPERRSCPIVAGDLTGSRQPCGGTHLPA</sequence>
<protein>
    <submittedName>
        <fullName evidence="4">Uncharacterized protein</fullName>
    </submittedName>
</protein>
<evidence type="ECO:0000256" key="2">
    <source>
        <dbReference type="ARBA" id="ARBA00022490"/>
    </source>
</evidence>
<evidence type="ECO:0000256" key="1">
    <source>
        <dbReference type="ARBA" id="ARBA00004496"/>
    </source>
</evidence>
<dbReference type="PANTHER" id="PTHR34956:SF2">
    <property type="entry name" value="OS05G0397300 PROTEIN"/>
    <property type="match status" value="1"/>
</dbReference>
<feature type="compositionally biased region" description="Polar residues" evidence="3">
    <location>
        <begin position="118"/>
        <end position="128"/>
    </location>
</feature>
<feature type="region of interest" description="Disordered" evidence="3">
    <location>
        <begin position="79"/>
        <end position="163"/>
    </location>
</feature>
<keyword evidence="2" id="KW-0963">Cytoplasm</keyword>
<dbReference type="OrthoDB" id="1081388at2759"/>
<dbReference type="GO" id="GO:0005737">
    <property type="term" value="C:cytoplasm"/>
    <property type="evidence" value="ECO:0007669"/>
    <property type="project" value="UniProtKB-SubCell"/>
</dbReference>
<organism evidence="4 5">
    <name type="scientific">Spirodela intermedia</name>
    <name type="common">Intermediate duckweed</name>
    <dbReference type="NCBI Taxonomy" id="51605"/>
    <lineage>
        <taxon>Eukaryota</taxon>
        <taxon>Viridiplantae</taxon>
        <taxon>Streptophyta</taxon>
        <taxon>Embryophyta</taxon>
        <taxon>Tracheophyta</taxon>
        <taxon>Spermatophyta</taxon>
        <taxon>Magnoliopsida</taxon>
        <taxon>Liliopsida</taxon>
        <taxon>Araceae</taxon>
        <taxon>Lemnoideae</taxon>
        <taxon>Spirodela</taxon>
    </lineage>
</organism>
<evidence type="ECO:0000256" key="3">
    <source>
        <dbReference type="SAM" id="MobiDB-lite"/>
    </source>
</evidence>
<keyword evidence="5" id="KW-1185">Reference proteome</keyword>
<accession>A0A7I8JZA9</accession>
<dbReference type="EMBL" id="LR746264">
    <property type="protein sequence ID" value="CAA7388717.1"/>
    <property type="molecule type" value="Genomic_DNA"/>
</dbReference>
<name>A0A7I8JZA9_SPIIN</name>
<dbReference type="AlphaFoldDB" id="A0A7I8JZA9"/>
<gene>
    <name evidence="4" type="ORF">SI8410_01000904</name>
</gene>
<dbReference type="PRINTS" id="PR01574">
    <property type="entry name" value="TUBBYPROTEIN"/>
</dbReference>
<dbReference type="Proteomes" id="UP000663760">
    <property type="component" value="Chromosome 1"/>
</dbReference>
<reference evidence="4" key="1">
    <citation type="submission" date="2020-02" db="EMBL/GenBank/DDBJ databases">
        <authorList>
            <person name="Scholz U."/>
            <person name="Mascher M."/>
            <person name="Fiebig A."/>
        </authorList>
    </citation>
    <scope>NUCLEOTIDE SEQUENCE</scope>
</reference>
<evidence type="ECO:0000313" key="5">
    <source>
        <dbReference type="Proteomes" id="UP000663760"/>
    </source>
</evidence>
<feature type="compositionally biased region" description="Basic residues" evidence="3">
    <location>
        <begin position="81"/>
        <end position="93"/>
    </location>
</feature>
<comment type="subcellular location">
    <subcellularLocation>
        <location evidence="1">Cytoplasm</location>
    </subcellularLocation>
</comment>
<evidence type="ECO:0000313" key="4">
    <source>
        <dbReference type="EMBL" id="CAA7388717.1"/>
    </source>
</evidence>
<dbReference type="PANTHER" id="PTHR34956">
    <property type="entry name" value="OS05G0397300 PROTEIN"/>
    <property type="match status" value="1"/>
</dbReference>
<proteinExistence type="predicted"/>
<dbReference type="InterPro" id="IPR005398">
    <property type="entry name" value="Tubby_N"/>
</dbReference>